<evidence type="ECO:0008006" key="5">
    <source>
        <dbReference type="Google" id="ProtNLM"/>
    </source>
</evidence>
<evidence type="ECO:0000313" key="4">
    <source>
        <dbReference type="Proteomes" id="UP000231407"/>
    </source>
</evidence>
<feature type="non-terminal residue" evidence="3">
    <location>
        <position position="1"/>
    </location>
</feature>
<dbReference type="Gene3D" id="2.60.40.10">
    <property type="entry name" value="Immunoglobulins"/>
    <property type="match status" value="1"/>
</dbReference>
<keyword evidence="2" id="KW-1133">Transmembrane helix</keyword>
<sequence>EEVLSLFRRDHEHQSSSSSSPRRGFGITPQLTYTIFIVLSLVLFSGYLLLEYIKYNRPPYLKVTWPEAKSKIIEIKGETDPESTVKINNDLVVVDLEGIFKKQIELSTPEAKIIVESRSPAGKTTVTEKIFK</sequence>
<dbReference type="InterPro" id="IPR013783">
    <property type="entry name" value="Ig-like_fold"/>
</dbReference>
<keyword evidence="2" id="KW-0812">Transmembrane</keyword>
<protein>
    <recommendedName>
        <fullName evidence="5">IPT/TIG domain-containing protein</fullName>
    </recommendedName>
</protein>
<evidence type="ECO:0000256" key="2">
    <source>
        <dbReference type="SAM" id="Phobius"/>
    </source>
</evidence>
<accession>A0A2M7ARH4</accession>
<organism evidence="3 4">
    <name type="scientific">Candidatus Shapirobacteria bacterium CG06_land_8_20_14_3_00_40_12</name>
    <dbReference type="NCBI Taxonomy" id="1974881"/>
    <lineage>
        <taxon>Bacteria</taxon>
        <taxon>Candidatus Shapironibacteriota</taxon>
    </lineage>
</organism>
<name>A0A2M7ARH4_9BACT</name>
<dbReference type="AlphaFoldDB" id="A0A2M7ARH4"/>
<dbReference type="EMBL" id="PEWA01000050">
    <property type="protein sequence ID" value="PIU73200.1"/>
    <property type="molecule type" value="Genomic_DNA"/>
</dbReference>
<gene>
    <name evidence="3" type="ORF">COS78_03640</name>
</gene>
<evidence type="ECO:0000313" key="3">
    <source>
        <dbReference type="EMBL" id="PIU73200.1"/>
    </source>
</evidence>
<evidence type="ECO:0000256" key="1">
    <source>
        <dbReference type="SAM" id="MobiDB-lite"/>
    </source>
</evidence>
<reference evidence="4" key="1">
    <citation type="submission" date="2017-09" db="EMBL/GenBank/DDBJ databases">
        <title>Depth-based differentiation of microbial function through sediment-hosted aquifers and enrichment of novel symbionts in the deep terrestrial subsurface.</title>
        <authorList>
            <person name="Probst A.J."/>
            <person name="Ladd B."/>
            <person name="Jarett J.K."/>
            <person name="Geller-Mcgrath D.E."/>
            <person name="Sieber C.M.K."/>
            <person name="Emerson J.B."/>
            <person name="Anantharaman K."/>
            <person name="Thomas B.C."/>
            <person name="Malmstrom R."/>
            <person name="Stieglmeier M."/>
            <person name="Klingl A."/>
            <person name="Woyke T."/>
            <person name="Ryan C.M."/>
            <person name="Banfield J.F."/>
        </authorList>
    </citation>
    <scope>NUCLEOTIDE SEQUENCE [LARGE SCALE GENOMIC DNA]</scope>
</reference>
<dbReference type="Proteomes" id="UP000231407">
    <property type="component" value="Unassembled WGS sequence"/>
</dbReference>
<feature type="region of interest" description="Disordered" evidence="1">
    <location>
        <begin position="1"/>
        <end position="23"/>
    </location>
</feature>
<comment type="caution">
    <text evidence="3">The sequence shown here is derived from an EMBL/GenBank/DDBJ whole genome shotgun (WGS) entry which is preliminary data.</text>
</comment>
<proteinExistence type="predicted"/>
<keyword evidence="2" id="KW-0472">Membrane</keyword>
<feature type="transmembrane region" description="Helical" evidence="2">
    <location>
        <begin position="31"/>
        <end position="50"/>
    </location>
</feature>